<keyword evidence="1" id="KW-0238">DNA-binding</keyword>
<dbReference type="Gene3D" id="1.10.10.60">
    <property type="entry name" value="Homeodomain-like"/>
    <property type="match status" value="1"/>
</dbReference>
<sequence>LWVENAISDNMTLTDSILKEMAQKFAVLFNNYEFGATNGWLEGFKKRNNLKSYRKRGEANSIDLDKLPEQLKAWDCVQTQMIISSWTRADILSASTLSIPTTYVIDEIEKIKSEIADLIQHLPIDNPMNVEEYMDIDKNKDIYSSTDENILFQEITLLECDNMLTYIAQKNLNVDYSVIKVLTNLRKKIVQTSIELARQTTLEEYLK</sequence>
<reference evidence="3" key="1">
    <citation type="submission" date="2021-06" db="EMBL/GenBank/DDBJ databases">
        <authorList>
            <person name="Kallberg Y."/>
            <person name="Tangrot J."/>
            <person name="Rosling A."/>
        </authorList>
    </citation>
    <scope>NUCLEOTIDE SEQUENCE</scope>
    <source>
        <strain evidence="3">CL551</strain>
    </source>
</reference>
<gene>
    <name evidence="3" type="ORF">AMORRO_LOCUS9931</name>
</gene>
<dbReference type="PROSITE" id="PS51253">
    <property type="entry name" value="HTH_CENPB"/>
    <property type="match status" value="1"/>
</dbReference>
<accession>A0A9N9DWB2</accession>
<keyword evidence="4" id="KW-1185">Reference proteome</keyword>
<feature type="non-terminal residue" evidence="3">
    <location>
        <position position="1"/>
    </location>
</feature>
<evidence type="ECO:0000313" key="4">
    <source>
        <dbReference type="Proteomes" id="UP000789342"/>
    </source>
</evidence>
<comment type="caution">
    <text evidence="3">The sequence shown here is derived from an EMBL/GenBank/DDBJ whole genome shotgun (WGS) entry which is preliminary data.</text>
</comment>
<dbReference type="Proteomes" id="UP000789342">
    <property type="component" value="Unassembled WGS sequence"/>
</dbReference>
<dbReference type="OrthoDB" id="2426688at2759"/>
<proteinExistence type="predicted"/>
<name>A0A9N9DWB2_9GLOM</name>
<dbReference type="GO" id="GO:0003677">
    <property type="term" value="F:DNA binding"/>
    <property type="evidence" value="ECO:0007669"/>
    <property type="project" value="UniProtKB-KW"/>
</dbReference>
<dbReference type="Pfam" id="PF03221">
    <property type="entry name" value="HTH_Tnp_Tc5"/>
    <property type="match status" value="1"/>
</dbReference>
<dbReference type="InterPro" id="IPR009057">
    <property type="entry name" value="Homeodomain-like_sf"/>
</dbReference>
<feature type="domain" description="HTH CENPB-type" evidence="2">
    <location>
        <begin position="1"/>
        <end position="54"/>
    </location>
</feature>
<dbReference type="AlphaFoldDB" id="A0A9N9DWB2"/>
<dbReference type="SUPFAM" id="SSF46689">
    <property type="entry name" value="Homeodomain-like"/>
    <property type="match status" value="1"/>
</dbReference>
<organism evidence="3 4">
    <name type="scientific">Acaulospora morrowiae</name>
    <dbReference type="NCBI Taxonomy" id="94023"/>
    <lineage>
        <taxon>Eukaryota</taxon>
        <taxon>Fungi</taxon>
        <taxon>Fungi incertae sedis</taxon>
        <taxon>Mucoromycota</taxon>
        <taxon>Glomeromycotina</taxon>
        <taxon>Glomeromycetes</taxon>
        <taxon>Diversisporales</taxon>
        <taxon>Acaulosporaceae</taxon>
        <taxon>Acaulospora</taxon>
    </lineage>
</organism>
<dbReference type="InterPro" id="IPR006600">
    <property type="entry name" value="HTH_CenpB_DNA-bd_dom"/>
</dbReference>
<evidence type="ECO:0000259" key="2">
    <source>
        <dbReference type="PROSITE" id="PS51253"/>
    </source>
</evidence>
<protein>
    <submittedName>
        <fullName evidence="3">11614_t:CDS:1</fullName>
    </submittedName>
</protein>
<evidence type="ECO:0000313" key="3">
    <source>
        <dbReference type="EMBL" id="CAG8650257.1"/>
    </source>
</evidence>
<dbReference type="EMBL" id="CAJVPV010010339">
    <property type="protein sequence ID" value="CAG8650257.1"/>
    <property type="molecule type" value="Genomic_DNA"/>
</dbReference>
<evidence type="ECO:0000256" key="1">
    <source>
        <dbReference type="ARBA" id="ARBA00023125"/>
    </source>
</evidence>